<dbReference type="AlphaFoldDB" id="A0ABD3N0T6"/>
<dbReference type="SUPFAM" id="SSF51735">
    <property type="entry name" value="NAD(P)-binding Rossmann-fold domains"/>
    <property type="match status" value="1"/>
</dbReference>
<dbReference type="PANTHER" id="PTHR13812">
    <property type="entry name" value="KETIMINE REDUCTASE MU-CRYSTALLIN"/>
    <property type="match status" value="1"/>
</dbReference>
<sequence length="396" mass="41496">MGLLSSRTHALVAYSTCSNLPSGSSSDPESIPPSLLAPKLSYPYMLSSIIRKVGAPPLKKLFGLQASRAFATSGFPPPRLFDYETVTGNLTVGDAIASVEEAFKALAKGKVDVPMPMHIGIDESNVAGPGDCHIKGGYVSSTPTFTVKLACVSFYNNAKKNLPPGSGIFIVVCASTGAPLGVFQENRFMTDLRTGAAGAIAMKYCTNPDQDVVGFIGCGAIAKNMARAAATVRPYKGIAFALEGAEAFAKEMSEELGVPFEVAASAQDLCRKSDIIYTQTTGGSTVLEKDWLNPKGVTIIASGSDQPTKNEIPPDVLAASKYISDLTKQTRKVGELRSALAAGVMTDDDVYAELGEVVNGDKAGREGKEIIVVDLTGTGAQDAAIGQVAWDKLSQL</sequence>
<evidence type="ECO:0000313" key="3">
    <source>
        <dbReference type="Proteomes" id="UP001530315"/>
    </source>
</evidence>
<dbReference type="EMBL" id="JALLAZ020001671">
    <property type="protein sequence ID" value="KAL3768671.1"/>
    <property type="molecule type" value="Genomic_DNA"/>
</dbReference>
<dbReference type="Gene3D" id="3.30.1780.10">
    <property type="entry name" value="ornithine cyclodeaminase, domain 1"/>
    <property type="match status" value="1"/>
</dbReference>
<reference evidence="2 3" key="1">
    <citation type="submission" date="2024-10" db="EMBL/GenBank/DDBJ databases">
        <title>Updated reference genomes for cyclostephanoid diatoms.</title>
        <authorList>
            <person name="Roberts W.R."/>
            <person name="Alverson A.J."/>
        </authorList>
    </citation>
    <scope>NUCLEOTIDE SEQUENCE [LARGE SCALE GENOMIC DNA]</scope>
    <source>
        <strain evidence="2 3">AJA276-08</strain>
    </source>
</reference>
<proteinExistence type="inferred from homology"/>
<name>A0ABD3N0T6_9STRA</name>
<dbReference type="PANTHER" id="PTHR13812:SF19">
    <property type="entry name" value="KETIMINE REDUCTASE MU-CRYSTALLIN"/>
    <property type="match status" value="1"/>
</dbReference>
<comment type="similarity">
    <text evidence="1">Belongs to the ornithine cyclodeaminase/mu-crystallin family.</text>
</comment>
<dbReference type="InterPro" id="IPR036291">
    <property type="entry name" value="NAD(P)-bd_dom_sf"/>
</dbReference>
<dbReference type="Pfam" id="PF02423">
    <property type="entry name" value="OCD_Mu_crystall"/>
    <property type="match status" value="1"/>
</dbReference>
<keyword evidence="3" id="KW-1185">Reference proteome</keyword>
<dbReference type="Gene3D" id="3.40.50.720">
    <property type="entry name" value="NAD(P)-binding Rossmann-like Domain"/>
    <property type="match status" value="1"/>
</dbReference>
<accession>A0ABD3N0T6</accession>
<comment type="caution">
    <text evidence="2">The sequence shown here is derived from an EMBL/GenBank/DDBJ whole genome shotgun (WGS) entry which is preliminary data.</text>
</comment>
<gene>
    <name evidence="2" type="ORF">ACHAW5_000822</name>
</gene>
<dbReference type="Proteomes" id="UP001530315">
    <property type="component" value="Unassembled WGS sequence"/>
</dbReference>
<protein>
    <recommendedName>
        <fullName evidence="4">Ornithine cyclodeaminase</fullName>
    </recommendedName>
</protein>
<dbReference type="InterPro" id="IPR023401">
    <property type="entry name" value="ODC_N"/>
</dbReference>
<evidence type="ECO:0000313" key="2">
    <source>
        <dbReference type="EMBL" id="KAL3768671.1"/>
    </source>
</evidence>
<dbReference type="InterPro" id="IPR003462">
    <property type="entry name" value="ODC_Mu_crystall"/>
</dbReference>
<evidence type="ECO:0000256" key="1">
    <source>
        <dbReference type="ARBA" id="ARBA00008903"/>
    </source>
</evidence>
<evidence type="ECO:0008006" key="4">
    <source>
        <dbReference type="Google" id="ProtNLM"/>
    </source>
</evidence>
<organism evidence="2 3">
    <name type="scientific">Stephanodiscus triporus</name>
    <dbReference type="NCBI Taxonomy" id="2934178"/>
    <lineage>
        <taxon>Eukaryota</taxon>
        <taxon>Sar</taxon>
        <taxon>Stramenopiles</taxon>
        <taxon>Ochrophyta</taxon>
        <taxon>Bacillariophyta</taxon>
        <taxon>Coscinodiscophyceae</taxon>
        <taxon>Thalassiosirophycidae</taxon>
        <taxon>Stephanodiscales</taxon>
        <taxon>Stephanodiscaceae</taxon>
        <taxon>Stephanodiscus</taxon>
    </lineage>
</organism>